<evidence type="ECO:0000313" key="2">
    <source>
        <dbReference type="Proteomes" id="UP001055048"/>
    </source>
</evidence>
<protein>
    <submittedName>
        <fullName evidence="1">Uncharacterized protein</fullName>
    </submittedName>
</protein>
<evidence type="ECO:0000313" key="1">
    <source>
        <dbReference type="EMBL" id="GKH14725.1"/>
    </source>
</evidence>
<dbReference type="RefSeq" id="WP_244074747.1">
    <property type="nucleotide sequence ID" value="NZ_BQNL01000001.1"/>
</dbReference>
<proteinExistence type="predicted"/>
<dbReference type="Proteomes" id="UP001055048">
    <property type="component" value="Unassembled WGS sequence"/>
</dbReference>
<reference evidence="1" key="1">
    <citation type="submission" date="2022-01" db="EMBL/GenBank/DDBJ databases">
        <title>Novel bile acid biosynthetic pathways are enriched in the microbiome of centenarians.</title>
        <authorList>
            <person name="Sato Y."/>
            <person name="Atarashi K."/>
            <person name="Plichta R.D."/>
            <person name="Arai Y."/>
            <person name="Sasajima S."/>
            <person name="Kearney M.S."/>
            <person name="Suda W."/>
            <person name="Takeshita K."/>
            <person name="Sasaki T."/>
            <person name="Okamoto S."/>
            <person name="Skelly N.A."/>
            <person name="Okamura Y."/>
            <person name="Vlamakis H."/>
            <person name="Li Y."/>
            <person name="Tanoue T."/>
            <person name="Takei H."/>
            <person name="Nittono H."/>
            <person name="Narushima S."/>
            <person name="Irie J."/>
            <person name="Itoh H."/>
            <person name="Moriya K."/>
            <person name="Sugiura Y."/>
            <person name="Suematsu M."/>
            <person name="Moritoki N."/>
            <person name="Shibata S."/>
            <person name="Littman R.D."/>
            <person name="Fischbach A.M."/>
            <person name="Uwamino Y."/>
            <person name="Inoue T."/>
            <person name="Honda A."/>
            <person name="Hattori M."/>
            <person name="Murai T."/>
            <person name="Xavier J.R."/>
            <person name="Hirose N."/>
            <person name="Honda K."/>
        </authorList>
    </citation>
    <scope>NUCLEOTIDE SEQUENCE</scope>
    <source>
        <strain evidence="1">CE91-St12</strain>
    </source>
</reference>
<dbReference type="EMBL" id="BQNL01000001">
    <property type="protein sequence ID" value="GKH14725.1"/>
    <property type="molecule type" value="Genomic_DNA"/>
</dbReference>
<gene>
    <name evidence="1" type="ORF">CE91St12_29350</name>
</gene>
<accession>A0AA37JVR8</accession>
<organism evidence="1 2">
    <name type="scientific">Bacteroides uniformis</name>
    <dbReference type="NCBI Taxonomy" id="820"/>
    <lineage>
        <taxon>Bacteria</taxon>
        <taxon>Pseudomonadati</taxon>
        <taxon>Bacteroidota</taxon>
        <taxon>Bacteroidia</taxon>
        <taxon>Bacteroidales</taxon>
        <taxon>Bacteroidaceae</taxon>
        <taxon>Bacteroides</taxon>
    </lineage>
</organism>
<comment type="caution">
    <text evidence="1">The sequence shown here is derived from an EMBL/GenBank/DDBJ whole genome shotgun (WGS) entry which is preliminary data.</text>
</comment>
<name>A0AA37JVR8_BACUN</name>
<dbReference type="AlphaFoldDB" id="A0AA37JVR8"/>
<sequence length="126" mass="14618">MNKKEISMKKGQKVRILRTNQVATIVEVELIRKGGKVHRYCHLKTDEKSYLWLDASELGSVVEEVKVSVVDDRNRELHLFICHDYSKDNMKVHLTGKNPYNLKEASGLYARLMNLFIGSLKETREL</sequence>